<proteinExistence type="inferred from homology"/>
<dbReference type="EMBL" id="CP104067">
    <property type="protein sequence ID" value="WAH43099.1"/>
    <property type="molecule type" value="Genomic_DNA"/>
</dbReference>
<dbReference type="InterPro" id="IPR041522">
    <property type="entry name" value="CdaR_GGDEF"/>
</dbReference>
<dbReference type="Proteomes" id="UP001164761">
    <property type="component" value="Chromosome"/>
</dbReference>
<name>A0ABY6ZJI5_9BACL</name>
<reference evidence="3" key="1">
    <citation type="submission" date="2022-08" db="EMBL/GenBank/DDBJ databases">
        <title>Alicyclobacillus fastidiosus DSM 17978, complete genome.</title>
        <authorList>
            <person name="Wang Q."/>
            <person name="Cai R."/>
            <person name="Wang Z."/>
        </authorList>
    </citation>
    <scope>NUCLEOTIDE SEQUENCE</scope>
    <source>
        <strain evidence="3">DSM 17978</strain>
    </source>
</reference>
<dbReference type="InterPro" id="IPR000160">
    <property type="entry name" value="GGDEF_dom"/>
</dbReference>
<evidence type="ECO:0000259" key="2">
    <source>
        <dbReference type="PROSITE" id="PS50887"/>
    </source>
</evidence>
<dbReference type="PANTHER" id="PTHR33744:SF1">
    <property type="entry name" value="DNA-BINDING TRANSCRIPTIONAL ACTIVATOR ADER"/>
    <property type="match status" value="1"/>
</dbReference>
<evidence type="ECO:0000256" key="1">
    <source>
        <dbReference type="ARBA" id="ARBA00006754"/>
    </source>
</evidence>
<dbReference type="PROSITE" id="PS50887">
    <property type="entry name" value="GGDEF"/>
    <property type="match status" value="1"/>
</dbReference>
<dbReference type="Pfam" id="PF13556">
    <property type="entry name" value="HTH_30"/>
    <property type="match status" value="1"/>
</dbReference>
<dbReference type="InterPro" id="IPR012914">
    <property type="entry name" value="PucR_dom"/>
</dbReference>
<dbReference type="Gene3D" id="1.10.10.2840">
    <property type="entry name" value="PucR C-terminal helix-turn-helix domain"/>
    <property type="match status" value="1"/>
</dbReference>
<dbReference type="Pfam" id="PF17853">
    <property type="entry name" value="GGDEF_2"/>
    <property type="match status" value="1"/>
</dbReference>
<comment type="similarity">
    <text evidence="1">Belongs to the CdaR family.</text>
</comment>
<dbReference type="InterPro" id="IPR042070">
    <property type="entry name" value="PucR_C-HTH_sf"/>
</dbReference>
<dbReference type="InterPro" id="IPR051448">
    <property type="entry name" value="CdaR-like_regulators"/>
</dbReference>
<evidence type="ECO:0000313" key="4">
    <source>
        <dbReference type="Proteomes" id="UP001164761"/>
    </source>
</evidence>
<dbReference type="Pfam" id="PF07905">
    <property type="entry name" value="PucR"/>
    <property type="match status" value="1"/>
</dbReference>
<keyword evidence="4" id="KW-1185">Reference proteome</keyword>
<accession>A0ABY6ZJI5</accession>
<gene>
    <name evidence="3" type="ORF">NZD89_06750</name>
</gene>
<dbReference type="RefSeq" id="WP_268006975.1">
    <property type="nucleotide sequence ID" value="NZ_BSUT01000001.1"/>
</dbReference>
<dbReference type="InterPro" id="IPR025736">
    <property type="entry name" value="PucR_C-HTH_dom"/>
</dbReference>
<organism evidence="3 4">
    <name type="scientific">Alicyclobacillus fastidiosus</name>
    <dbReference type="NCBI Taxonomy" id="392011"/>
    <lineage>
        <taxon>Bacteria</taxon>
        <taxon>Bacillati</taxon>
        <taxon>Bacillota</taxon>
        <taxon>Bacilli</taxon>
        <taxon>Bacillales</taxon>
        <taxon>Alicyclobacillaceae</taxon>
        <taxon>Alicyclobacillus</taxon>
    </lineage>
</organism>
<dbReference type="PANTHER" id="PTHR33744">
    <property type="entry name" value="CARBOHYDRATE DIACID REGULATOR"/>
    <property type="match status" value="1"/>
</dbReference>
<evidence type="ECO:0000313" key="3">
    <source>
        <dbReference type="EMBL" id="WAH43099.1"/>
    </source>
</evidence>
<protein>
    <submittedName>
        <fullName evidence="3">PucR family transcriptional regulator ligand-binding domain-containing protein</fullName>
    </submittedName>
</protein>
<sequence>MGVTVQEAMQVGGLSRCSIVAGANGIQTEIQYVTVMEVPDVIPWLKGRELIITSLYAIRDDELAIGELVDQLSQAGSAGLAIKTQYFTDGIPQSILDAANRLGFPVIEIDPQVSYLDIMTPLMNSIFEEPTAQPEAEVEEFFKLITEMAMEGRDSSMILPSIQDWMGNEITLETLVLPMPVPTEAKPLTASQRKALLDSRRSLPMKRVLRGRETTCVVTPIILNHELQGLLTCWETQRPFRPSDVMVLERVVPLFALEILKIKTRLDVEQKYRDDFMLDILLGHHYPDAQIREKEALYRWDLSQQFLVFVVDIDHFKNIVKRRHYEEVAVQGFKQSVGRIIDRIAQDIHQGCIFTSRSDTFIVLHPYSNERDSDTLDSKARQIGEKFRTGLLNQVHDVTVTVGISRPYTGVEGIAQGYREALQAITLGRTVFGRNTCIFYDDLGVYRFLKEAGSSIEMQKFVGDTLAKVSEYDLHHQSDLMKTLESYFEHNYNLGETADAMYIHVNTLKYRLKRVEEITGCCLSEAEGQLQLHLGLKIYRLLQAMS</sequence>
<feature type="domain" description="GGDEF" evidence="2">
    <location>
        <begin position="304"/>
        <end position="442"/>
    </location>
</feature>